<dbReference type="EMBL" id="JASDDK010000002">
    <property type="protein sequence ID" value="MDN3492409.1"/>
    <property type="molecule type" value="Genomic_DNA"/>
</dbReference>
<evidence type="ECO:0000313" key="2">
    <source>
        <dbReference type="EMBL" id="MDN3492409.1"/>
    </source>
</evidence>
<dbReference type="PANTHER" id="PTHR45947:SF3">
    <property type="entry name" value="SULFOQUINOVOSYL TRANSFERASE SQD2"/>
    <property type="match status" value="1"/>
</dbReference>
<dbReference type="Gene3D" id="3.40.50.2000">
    <property type="entry name" value="Glycogen Phosphorylase B"/>
    <property type="match status" value="1"/>
</dbReference>
<sequence>MSILTIISHTEHYKSAEGSIVGLGSTVTELNHLVTVFDEIRHVAMLHQGVAPASALPYTSEKITFIPITAVGGSTLRDKFGIIRQAFNTIGVIRRSLKGSDYFQFRAPTGIGVFIIPYLILFTSKKGWFKYAGNWKQPSAPLAYQFQKWLLINQSRPVTINGFWDKQHKHCLSFENPCLTQKEIASGQRILTSKHLEFPLELCFVGRMENAKGVDLILKSLKSLNDEARLKIGVVHLVGSGTQMHAYRNAVEALSLPVMFHGYLSRTEVHDIYKRSHAILLPSASEGFPKVIAEAMNYGCVPIVSNVSSISHYIKDKTNGFLMTDITVPALNVCLLNLLDMDKRAYSQMISVTGGFISAFSYAHYNQRLLTDIL</sequence>
<organism evidence="2 3">
    <name type="scientific">Winogradskyella bathintestinalis</name>
    <dbReference type="NCBI Taxonomy" id="3035208"/>
    <lineage>
        <taxon>Bacteria</taxon>
        <taxon>Pseudomonadati</taxon>
        <taxon>Bacteroidota</taxon>
        <taxon>Flavobacteriia</taxon>
        <taxon>Flavobacteriales</taxon>
        <taxon>Flavobacteriaceae</taxon>
        <taxon>Winogradskyella</taxon>
    </lineage>
</organism>
<reference evidence="2 3" key="1">
    <citation type="journal article" date="2023" name="Int. J. Syst. Evol. Microbiol.">
        <title>Winogradskyella bathintestinalis sp. nov., isolated from the intestine of the deep-sea loosejaw dragonfish, Malacosteus niger.</title>
        <authorList>
            <person name="Uniacke-Lowe S."/>
            <person name="Johnson C.N."/>
            <person name="Stanton C."/>
            <person name="Hill C."/>
            <person name="Ross P."/>
        </authorList>
    </citation>
    <scope>NUCLEOTIDE SEQUENCE [LARGE SCALE GENOMIC DNA]</scope>
    <source>
        <strain evidence="2 3">APC 3343</strain>
    </source>
</reference>
<gene>
    <name evidence="2" type="ORF">QMA06_06735</name>
</gene>
<comment type="caution">
    <text evidence="2">The sequence shown here is derived from an EMBL/GenBank/DDBJ whole genome shotgun (WGS) entry which is preliminary data.</text>
</comment>
<feature type="domain" description="Glycosyl transferase family 1" evidence="1">
    <location>
        <begin position="201"/>
        <end position="332"/>
    </location>
</feature>
<proteinExistence type="predicted"/>
<dbReference type="SUPFAM" id="SSF53756">
    <property type="entry name" value="UDP-Glycosyltransferase/glycogen phosphorylase"/>
    <property type="match status" value="1"/>
</dbReference>
<name>A0ABT7ZTR5_9FLAO</name>
<protein>
    <submittedName>
        <fullName evidence="2">Glycosyltransferase</fullName>
    </submittedName>
</protein>
<evidence type="ECO:0000259" key="1">
    <source>
        <dbReference type="Pfam" id="PF00534"/>
    </source>
</evidence>
<dbReference type="PANTHER" id="PTHR45947">
    <property type="entry name" value="SULFOQUINOVOSYL TRANSFERASE SQD2"/>
    <property type="match status" value="1"/>
</dbReference>
<keyword evidence="3" id="KW-1185">Reference proteome</keyword>
<dbReference type="InterPro" id="IPR001296">
    <property type="entry name" value="Glyco_trans_1"/>
</dbReference>
<evidence type="ECO:0000313" key="3">
    <source>
        <dbReference type="Proteomes" id="UP001231197"/>
    </source>
</evidence>
<dbReference type="RefSeq" id="WP_290206103.1">
    <property type="nucleotide sequence ID" value="NZ_JASDDK010000002.1"/>
</dbReference>
<dbReference type="CDD" id="cd03801">
    <property type="entry name" value="GT4_PimA-like"/>
    <property type="match status" value="1"/>
</dbReference>
<dbReference type="Proteomes" id="UP001231197">
    <property type="component" value="Unassembled WGS sequence"/>
</dbReference>
<accession>A0ABT7ZTR5</accession>
<dbReference type="Pfam" id="PF00534">
    <property type="entry name" value="Glycos_transf_1"/>
    <property type="match status" value="1"/>
</dbReference>
<dbReference type="InterPro" id="IPR050194">
    <property type="entry name" value="Glycosyltransferase_grp1"/>
</dbReference>